<evidence type="ECO:0000313" key="3">
    <source>
        <dbReference type="Proteomes" id="UP001151760"/>
    </source>
</evidence>
<dbReference type="PANTHER" id="PTHR33067">
    <property type="entry name" value="RNA-DIRECTED DNA POLYMERASE-RELATED"/>
    <property type="match status" value="1"/>
</dbReference>
<dbReference type="InterPro" id="IPR036691">
    <property type="entry name" value="Endo/exonu/phosph_ase_sf"/>
</dbReference>
<feature type="region of interest" description="Disordered" evidence="1">
    <location>
        <begin position="1"/>
        <end position="42"/>
    </location>
</feature>
<dbReference type="EMBL" id="BQNB010013583">
    <property type="protein sequence ID" value="GJT17744.1"/>
    <property type="molecule type" value="Genomic_DNA"/>
</dbReference>
<keyword evidence="2" id="KW-0695">RNA-directed DNA polymerase</keyword>
<evidence type="ECO:0000313" key="2">
    <source>
        <dbReference type="EMBL" id="GJT17744.1"/>
    </source>
</evidence>
<reference evidence="2" key="2">
    <citation type="submission" date="2022-01" db="EMBL/GenBank/DDBJ databases">
        <authorList>
            <person name="Yamashiro T."/>
            <person name="Shiraishi A."/>
            <person name="Satake H."/>
            <person name="Nakayama K."/>
        </authorList>
    </citation>
    <scope>NUCLEOTIDE SEQUENCE</scope>
</reference>
<accession>A0ABQ5BXD9</accession>
<reference evidence="2" key="1">
    <citation type="journal article" date="2022" name="Int. J. Mol. Sci.">
        <title>Draft Genome of Tanacetum Coccineum: Genomic Comparison of Closely Related Tanacetum-Family Plants.</title>
        <authorList>
            <person name="Yamashiro T."/>
            <person name="Shiraishi A."/>
            <person name="Nakayama K."/>
            <person name="Satake H."/>
        </authorList>
    </citation>
    <scope>NUCLEOTIDE SEQUENCE</scope>
</reference>
<dbReference type="SUPFAM" id="SSF56219">
    <property type="entry name" value="DNase I-like"/>
    <property type="match status" value="1"/>
</dbReference>
<gene>
    <name evidence="2" type="ORF">Tco_0876450</name>
</gene>
<dbReference type="GO" id="GO:0003964">
    <property type="term" value="F:RNA-directed DNA polymerase activity"/>
    <property type="evidence" value="ECO:0007669"/>
    <property type="project" value="UniProtKB-KW"/>
</dbReference>
<keyword evidence="2" id="KW-0808">Transferase</keyword>
<comment type="caution">
    <text evidence="2">The sequence shown here is derived from an EMBL/GenBank/DDBJ whole genome shotgun (WGS) entry which is preliminary data.</text>
</comment>
<dbReference type="PANTHER" id="PTHR33067:SF9">
    <property type="entry name" value="RNA-DIRECTED DNA POLYMERASE"/>
    <property type="match status" value="1"/>
</dbReference>
<protein>
    <submittedName>
        <fullName evidence="2">Reverse transcriptase domain-containing protein</fullName>
    </submittedName>
</protein>
<keyword evidence="2" id="KW-0548">Nucleotidyltransferase</keyword>
<keyword evidence="3" id="KW-1185">Reference proteome</keyword>
<dbReference type="InterPro" id="IPR020847">
    <property type="entry name" value="AP_endonuclease_F1_BS"/>
</dbReference>
<dbReference type="PROSITE" id="PS00726">
    <property type="entry name" value="AP_NUCLEASE_F1_1"/>
    <property type="match status" value="1"/>
</dbReference>
<proteinExistence type="predicted"/>
<dbReference type="Proteomes" id="UP001151760">
    <property type="component" value="Unassembled WGS sequence"/>
</dbReference>
<evidence type="ECO:0000256" key="1">
    <source>
        <dbReference type="SAM" id="MobiDB-lite"/>
    </source>
</evidence>
<name>A0ABQ5BXD9_9ASTR</name>
<feature type="compositionally biased region" description="Basic and acidic residues" evidence="1">
    <location>
        <begin position="15"/>
        <end position="24"/>
    </location>
</feature>
<sequence length="428" mass="49501">MEGSEEEMVFNQGKSSKEKGEDKKKVGRRSITKAKEVSRKTSVVGLGDNKKGVSDVYKEYYEEENKSNGIFYFRRSKVDGGDNKNCNIHMDQVKEIGELIGVSWVRTNDEERSDRGAEECKEVGAGDNMSIIKEERPDVIGLQETKSRMVDEMWVEDIWGGQSYGFAQLPAIGNSGVVALDRKLSDHCPIVLKDMELEFGPKPFRIFNMWMEEPDFYKMVGEAWGKEVRSARPDCIFRDRLKNVKASLRVWSKEKFGGHREKIESLKNEAMKWELEAEKRVLTESERSSWLDARKQWEVKDREYGNMLRQKDRIKWDIKEDNKVPLILGRPFLHTADAVIRVKQKQLNLGVGTERMIFNIDSAMKHSYSNDDTCFSIDVIDEILEEDFDTLLDEGSKILHSIEGTLLEKKNSFLNSENHGKWLPRMKF</sequence>
<organism evidence="2 3">
    <name type="scientific">Tanacetum coccineum</name>
    <dbReference type="NCBI Taxonomy" id="301880"/>
    <lineage>
        <taxon>Eukaryota</taxon>
        <taxon>Viridiplantae</taxon>
        <taxon>Streptophyta</taxon>
        <taxon>Embryophyta</taxon>
        <taxon>Tracheophyta</taxon>
        <taxon>Spermatophyta</taxon>
        <taxon>Magnoliopsida</taxon>
        <taxon>eudicotyledons</taxon>
        <taxon>Gunneridae</taxon>
        <taxon>Pentapetalae</taxon>
        <taxon>asterids</taxon>
        <taxon>campanulids</taxon>
        <taxon>Asterales</taxon>
        <taxon>Asteraceae</taxon>
        <taxon>Asteroideae</taxon>
        <taxon>Anthemideae</taxon>
        <taxon>Anthemidinae</taxon>
        <taxon>Tanacetum</taxon>
    </lineage>
</organism>